<evidence type="ECO:0000256" key="6">
    <source>
        <dbReference type="ARBA" id="ARBA00022603"/>
    </source>
</evidence>
<evidence type="ECO:0000313" key="13">
    <source>
        <dbReference type="Proteomes" id="UP001230188"/>
    </source>
</evidence>
<evidence type="ECO:0000256" key="9">
    <source>
        <dbReference type="ARBA" id="ARBA00025699"/>
    </source>
</evidence>
<feature type="domain" description="Ribosomal RNA small subunit methyltransferase E methyltransferase" evidence="11">
    <location>
        <begin position="103"/>
        <end position="261"/>
    </location>
</feature>
<evidence type="ECO:0000313" key="12">
    <source>
        <dbReference type="EMBL" id="KAJ8599757.1"/>
    </source>
</evidence>
<comment type="function">
    <text evidence="9">Specifically methylates the N3 position of the uracil ring of uridine 1498 (m3U1498) in 16S rRNA. Acts on the fully assembled 30S ribosomal subunit.</text>
</comment>
<keyword evidence="7" id="KW-0808">Transferase</keyword>
<keyword evidence="13" id="KW-1185">Reference proteome</keyword>
<gene>
    <name evidence="12" type="ORF">CTAYLR_003398</name>
</gene>
<dbReference type="InterPro" id="IPR046886">
    <property type="entry name" value="RsmE_MTase_dom"/>
</dbReference>
<name>A0AAD7XFW2_9STRA</name>
<dbReference type="GO" id="GO:0070475">
    <property type="term" value="P:rRNA base methylation"/>
    <property type="evidence" value="ECO:0007669"/>
    <property type="project" value="TreeGrafter"/>
</dbReference>
<proteinExistence type="inferred from homology"/>
<evidence type="ECO:0000256" key="2">
    <source>
        <dbReference type="ARBA" id="ARBA00005528"/>
    </source>
</evidence>
<dbReference type="InterPro" id="IPR029026">
    <property type="entry name" value="tRNA_m1G_MTases_N"/>
</dbReference>
<dbReference type="Proteomes" id="UP001230188">
    <property type="component" value="Unassembled WGS sequence"/>
</dbReference>
<keyword evidence="4" id="KW-0963">Cytoplasm</keyword>
<evidence type="ECO:0000256" key="10">
    <source>
        <dbReference type="ARBA" id="ARBA00047944"/>
    </source>
</evidence>
<sequence length="269" mass="29038">MIDWLVMVASAVGAVSVYDRAPRLWVGDGVPGPTEFGGEWIELNAEQFHYVSRVMRLRDGDVVRVFGEMMGEYAASLEFRGTGRRASAWLSPLKSTRAPPCPQAPLELVFAPLRKKRTSLLVEKAVELGATALRAVRTEFTEKAAVAALGDEPISPAAVEAAEQSERLRVPLLYAPVPLRDLRLDVPLYVCLEREPGRPHLLDAASRARPGGIAVLVGPEGGFSDRDLADLELSVPTAKKVSLGPNVLRAETAAIAAVAILAALRDRRS</sequence>
<reference evidence="12" key="1">
    <citation type="submission" date="2023-01" db="EMBL/GenBank/DDBJ databases">
        <title>Metagenome sequencing of chrysophaentin producing Chrysophaeum taylorii.</title>
        <authorList>
            <person name="Davison J."/>
            <person name="Bewley C."/>
        </authorList>
    </citation>
    <scope>NUCLEOTIDE SEQUENCE</scope>
    <source>
        <strain evidence="12">NIES-1699</strain>
    </source>
</reference>
<dbReference type="Pfam" id="PF04452">
    <property type="entry name" value="Methyltrans_RNA"/>
    <property type="match status" value="1"/>
</dbReference>
<dbReference type="GO" id="GO:0070042">
    <property type="term" value="F:rRNA (uridine-N3-)-methyltransferase activity"/>
    <property type="evidence" value="ECO:0007669"/>
    <property type="project" value="TreeGrafter"/>
</dbReference>
<evidence type="ECO:0000256" key="8">
    <source>
        <dbReference type="ARBA" id="ARBA00022691"/>
    </source>
</evidence>
<protein>
    <recommendedName>
        <fullName evidence="3">16S rRNA (uracil(1498)-N(3))-methyltransferase</fullName>
        <ecNumber evidence="3">2.1.1.193</ecNumber>
    </recommendedName>
</protein>
<dbReference type="EMBL" id="JAQMWT010000546">
    <property type="protein sequence ID" value="KAJ8599757.1"/>
    <property type="molecule type" value="Genomic_DNA"/>
</dbReference>
<dbReference type="NCBIfam" id="TIGR00046">
    <property type="entry name" value="RsmE family RNA methyltransferase"/>
    <property type="match status" value="1"/>
</dbReference>
<comment type="caution">
    <text evidence="12">The sequence shown here is derived from an EMBL/GenBank/DDBJ whole genome shotgun (WGS) entry which is preliminary data.</text>
</comment>
<comment type="catalytic activity">
    <reaction evidence="10">
        <text>uridine(1498) in 16S rRNA + S-adenosyl-L-methionine = N(3)-methyluridine(1498) in 16S rRNA + S-adenosyl-L-homocysteine + H(+)</text>
        <dbReference type="Rhea" id="RHEA:42920"/>
        <dbReference type="Rhea" id="RHEA-COMP:10283"/>
        <dbReference type="Rhea" id="RHEA-COMP:10284"/>
        <dbReference type="ChEBI" id="CHEBI:15378"/>
        <dbReference type="ChEBI" id="CHEBI:57856"/>
        <dbReference type="ChEBI" id="CHEBI:59789"/>
        <dbReference type="ChEBI" id="CHEBI:65315"/>
        <dbReference type="ChEBI" id="CHEBI:74502"/>
        <dbReference type="EC" id="2.1.1.193"/>
    </reaction>
</comment>
<evidence type="ECO:0000256" key="4">
    <source>
        <dbReference type="ARBA" id="ARBA00022490"/>
    </source>
</evidence>
<evidence type="ECO:0000256" key="7">
    <source>
        <dbReference type="ARBA" id="ARBA00022679"/>
    </source>
</evidence>
<dbReference type="CDD" id="cd18084">
    <property type="entry name" value="RsmE-like"/>
    <property type="match status" value="1"/>
</dbReference>
<comment type="similarity">
    <text evidence="2">Belongs to the RNA methyltransferase RsmE family.</text>
</comment>
<dbReference type="InterPro" id="IPR029028">
    <property type="entry name" value="Alpha/beta_knot_MTases"/>
</dbReference>
<evidence type="ECO:0000256" key="3">
    <source>
        <dbReference type="ARBA" id="ARBA00012328"/>
    </source>
</evidence>
<dbReference type="PANTHER" id="PTHR30027:SF3">
    <property type="entry name" value="16S RRNA (URACIL(1498)-N(3))-METHYLTRANSFERASE"/>
    <property type="match status" value="1"/>
</dbReference>
<evidence type="ECO:0000256" key="5">
    <source>
        <dbReference type="ARBA" id="ARBA00022552"/>
    </source>
</evidence>
<accession>A0AAD7XFW2</accession>
<evidence type="ECO:0000256" key="1">
    <source>
        <dbReference type="ARBA" id="ARBA00004496"/>
    </source>
</evidence>
<dbReference type="SUPFAM" id="SSF88697">
    <property type="entry name" value="PUA domain-like"/>
    <property type="match status" value="1"/>
</dbReference>
<dbReference type="InterPro" id="IPR015947">
    <property type="entry name" value="PUA-like_sf"/>
</dbReference>
<comment type="subcellular location">
    <subcellularLocation>
        <location evidence="1">Cytoplasm</location>
    </subcellularLocation>
</comment>
<dbReference type="EC" id="2.1.1.193" evidence="3"/>
<dbReference type="InterPro" id="IPR006700">
    <property type="entry name" value="RsmE"/>
</dbReference>
<keyword evidence="5" id="KW-0698">rRNA processing</keyword>
<dbReference type="SUPFAM" id="SSF75217">
    <property type="entry name" value="alpha/beta knot"/>
    <property type="match status" value="1"/>
</dbReference>
<keyword evidence="6" id="KW-0489">Methyltransferase</keyword>
<dbReference type="GO" id="GO:0005737">
    <property type="term" value="C:cytoplasm"/>
    <property type="evidence" value="ECO:0007669"/>
    <property type="project" value="UniProtKB-SubCell"/>
</dbReference>
<dbReference type="PANTHER" id="PTHR30027">
    <property type="entry name" value="RIBOSOMAL RNA SMALL SUBUNIT METHYLTRANSFERASE E"/>
    <property type="match status" value="1"/>
</dbReference>
<organism evidence="12 13">
    <name type="scientific">Chrysophaeum taylorii</name>
    <dbReference type="NCBI Taxonomy" id="2483200"/>
    <lineage>
        <taxon>Eukaryota</taxon>
        <taxon>Sar</taxon>
        <taxon>Stramenopiles</taxon>
        <taxon>Ochrophyta</taxon>
        <taxon>Pelagophyceae</taxon>
        <taxon>Pelagomonadales</taxon>
        <taxon>Pelagomonadaceae</taxon>
        <taxon>Chrysophaeum</taxon>
    </lineage>
</organism>
<keyword evidence="8" id="KW-0949">S-adenosyl-L-methionine</keyword>
<dbReference type="PIRSF" id="PIRSF015601">
    <property type="entry name" value="MTase_slr0722"/>
    <property type="match status" value="1"/>
</dbReference>
<evidence type="ECO:0000259" key="11">
    <source>
        <dbReference type="Pfam" id="PF04452"/>
    </source>
</evidence>
<dbReference type="AlphaFoldDB" id="A0AAD7XFW2"/>
<dbReference type="Gene3D" id="3.40.1280.10">
    <property type="match status" value="1"/>
</dbReference>